<dbReference type="Proteomes" id="UP000019027">
    <property type="component" value="Chromosome"/>
</dbReference>
<dbReference type="AlphaFoldDB" id="W0I521"/>
<accession>W0I521</accession>
<dbReference type="KEGG" id="ths:TES1_1789"/>
<name>W0I521_9EURY</name>
<evidence type="ECO:0000313" key="1">
    <source>
        <dbReference type="EMBL" id="AHF81164.1"/>
    </source>
</evidence>
<protein>
    <submittedName>
        <fullName evidence="1">Uncharacterized protein</fullName>
    </submittedName>
</protein>
<sequence>MDTFQEVSMEEVINLFIPKTIGLIRYSSYFHPGVILFGLLEKLKDIKGDVEVVLIDVFDTLVIMDYQARSFNIDTKRILKDVPVLKVSGKAKIGNVVKTIEVSLVYSIDKKKAYKGFKKVIFQVYEEKPVFNVYLGVEKYLGMINHKERLQAIHDIIKYFTASGIDIRHLLFVNSELWNQLKPFVPSYFEELVLFIGDVIGSNRIRIKKTIYPEFKNTDVIYF</sequence>
<reference evidence="1 2" key="1">
    <citation type="journal article" date="2014" name="Int. J. Syst. Evol. Microbiol.">
        <title>Thermococcus paralvinellae sp. nov. and Thermococcus cleftensis sp. nov. of hyperthermophilic heterotrophs from deep-sea hydrothermal vents.</title>
        <authorList>
            <person name="Hensley S.A."/>
            <person name="Jung J.H."/>
            <person name="Park C.S."/>
            <person name="Holden J.F."/>
        </authorList>
    </citation>
    <scope>NUCLEOTIDE SEQUENCE [LARGE SCALE GENOMIC DNA]</scope>
    <source>
        <strain evidence="1 2">ES1</strain>
    </source>
</reference>
<organism evidence="1 2">
    <name type="scientific">Thermococcus paralvinellae</name>
    <dbReference type="NCBI Taxonomy" id="582419"/>
    <lineage>
        <taxon>Archaea</taxon>
        <taxon>Methanobacteriati</taxon>
        <taxon>Methanobacteriota</taxon>
        <taxon>Thermococci</taxon>
        <taxon>Thermococcales</taxon>
        <taxon>Thermococcaceae</taxon>
        <taxon>Thermococcus</taxon>
    </lineage>
</organism>
<keyword evidence="2" id="KW-1185">Reference proteome</keyword>
<dbReference type="InterPro" id="IPR005489">
    <property type="entry name" value="DUF257"/>
</dbReference>
<dbReference type="OrthoDB" id="103310at2157"/>
<dbReference type="Pfam" id="PF03192">
    <property type="entry name" value="DUF257"/>
    <property type="match status" value="1"/>
</dbReference>
<proteinExistence type="predicted"/>
<dbReference type="RefSeq" id="WP_042682200.1">
    <property type="nucleotide sequence ID" value="NZ_CP006965.1"/>
</dbReference>
<dbReference type="STRING" id="582419.TES1_1789"/>
<dbReference type="GeneID" id="24907649"/>
<dbReference type="HOGENOM" id="CLU_1227717_0_0_2"/>
<gene>
    <name evidence="1" type="ORF">TES1_1789</name>
</gene>
<dbReference type="EMBL" id="CP006965">
    <property type="protein sequence ID" value="AHF81164.1"/>
    <property type="molecule type" value="Genomic_DNA"/>
</dbReference>
<dbReference type="Gene3D" id="3.40.50.11570">
    <property type="entry name" value="Protein of unknown function DUF257"/>
    <property type="match status" value="1"/>
</dbReference>
<evidence type="ECO:0000313" key="2">
    <source>
        <dbReference type="Proteomes" id="UP000019027"/>
    </source>
</evidence>